<organism evidence="2 3">
    <name type="scientific">Chiloscyllium punctatum</name>
    <name type="common">Brownbanded bambooshark</name>
    <name type="synonym">Hemiscyllium punctatum</name>
    <dbReference type="NCBI Taxonomy" id="137246"/>
    <lineage>
        <taxon>Eukaryota</taxon>
        <taxon>Metazoa</taxon>
        <taxon>Chordata</taxon>
        <taxon>Craniata</taxon>
        <taxon>Vertebrata</taxon>
        <taxon>Chondrichthyes</taxon>
        <taxon>Elasmobranchii</taxon>
        <taxon>Galeomorphii</taxon>
        <taxon>Galeoidea</taxon>
        <taxon>Orectolobiformes</taxon>
        <taxon>Hemiscylliidae</taxon>
        <taxon>Chiloscyllium</taxon>
    </lineage>
</organism>
<dbReference type="AlphaFoldDB" id="A0A401TGT8"/>
<evidence type="ECO:0000313" key="3">
    <source>
        <dbReference type="Proteomes" id="UP000287033"/>
    </source>
</evidence>
<protein>
    <submittedName>
        <fullName evidence="2">Uncharacterized protein</fullName>
    </submittedName>
</protein>
<dbReference type="EMBL" id="BEZZ01060574">
    <property type="protein sequence ID" value="GCC41828.1"/>
    <property type="molecule type" value="Genomic_DNA"/>
</dbReference>
<gene>
    <name evidence="2" type="ORF">chiPu_0025534</name>
</gene>
<evidence type="ECO:0000313" key="2">
    <source>
        <dbReference type="EMBL" id="GCC41828.1"/>
    </source>
</evidence>
<comment type="caution">
    <text evidence="2">The sequence shown here is derived from an EMBL/GenBank/DDBJ whole genome shotgun (WGS) entry which is preliminary data.</text>
</comment>
<accession>A0A401TGT8</accession>
<feature type="region of interest" description="Disordered" evidence="1">
    <location>
        <begin position="1"/>
        <end position="112"/>
    </location>
</feature>
<reference evidence="2 3" key="1">
    <citation type="journal article" date="2018" name="Nat. Ecol. Evol.">
        <title>Shark genomes provide insights into elasmobranch evolution and the origin of vertebrates.</title>
        <authorList>
            <person name="Hara Y"/>
            <person name="Yamaguchi K"/>
            <person name="Onimaru K"/>
            <person name="Kadota M"/>
            <person name="Koyanagi M"/>
            <person name="Keeley SD"/>
            <person name="Tatsumi K"/>
            <person name="Tanaka K"/>
            <person name="Motone F"/>
            <person name="Kageyama Y"/>
            <person name="Nozu R"/>
            <person name="Adachi N"/>
            <person name="Nishimura O"/>
            <person name="Nakagawa R"/>
            <person name="Tanegashima C"/>
            <person name="Kiyatake I"/>
            <person name="Matsumoto R"/>
            <person name="Murakumo K"/>
            <person name="Nishida K"/>
            <person name="Terakita A"/>
            <person name="Kuratani S"/>
            <person name="Sato K"/>
            <person name="Hyodo S Kuraku.S."/>
        </authorList>
    </citation>
    <scope>NUCLEOTIDE SEQUENCE [LARGE SCALE GENOMIC DNA]</scope>
</reference>
<keyword evidence="3" id="KW-1185">Reference proteome</keyword>
<name>A0A401TGT8_CHIPU</name>
<dbReference type="Proteomes" id="UP000287033">
    <property type="component" value="Unassembled WGS sequence"/>
</dbReference>
<sequence length="148" mass="15506">MAGGACPHPAGHKNPRPDSIRVAFPTERGSGWSPQGSARSRRAPPVRGVKIWTEGRTSAGIRTEPSRLGEGVPRPAIESSTSPRHCPAGLALTTGRDSSGVPADSFPRAPIAPLTNRLGTEWTVDGDITHRAGLDQCGPPGLLLHSQQ</sequence>
<evidence type="ECO:0000256" key="1">
    <source>
        <dbReference type="SAM" id="MobiDB-lite"/>
    </source>
</evidence>
<proteinExistence type="predicted"/>